<protein>
    <recommendedName>
        <fullName evidence="3">Cupin</fullName>
    </recommendedName>
</protein>
<name>A0A3L7ASJ3_9MICO</name>
<dbReference type="SUPFAM" id="SSF51182">
    <property type="entry name" value="RmlC-like cupins"/>
    <property type="match status" value="1"/>
</dbReference>
<dbReference type="RefSeq" id="WP_121688227.1">
    <property type="nucleotide sequence ID" value="NZ_RCUY01000005.1"/>
</dbReference>
<keyword evidence="2" id="KW-1185">Reference proteome</keyword>
<gene>
    <name evidence="1" type="ORF">D9V34_07600</name>
</gene>
<evidence type="ECO:0008006" key="3">
    <source>
        <dbReference type="Google" id="ProtNLM"/>
    </source>
</evidence>
<evidence type="ECO:0000313" key="1">
    <source>
        <dbReference type="EMBL" id="RLP83094.1"/>
    </source>
</evidence>
<proteinExistence type="predicted"/>
<dbReference type="OrthoDB" id="129561at2"/>
<dbReference type="EMBL" id="RCUY01000005">
    <property type="protein sequence ID" value="RLP83094.1"/>
    <property type="molecule type" value="Genomic_DNA"/>
</dbReference>
<dbReference type="InterPro" id="IPR011051">
    <property type="entry name" value="RmlC_Cupin_sf"/>
</dbReference>
<organism evidence="1 2">
    <name type="scientific">Mycetocola lacteus</name>
    <dbReference type="NCBI Taxonomy" id="76637"/>
    <lineage>
        <taxon>Bacteria</taxon>
        <taxon>Bacillati</taxon>
        <taxon>Actinomycetota</taxon>
        <taxon>Actinomycetes</taxon>
        <taxon>Micrococcales</taxon>
        <taxon>Microbacteriaceae</taxon>
        <taxon>Mycetocola</taxon>
    </lineage>
</organism>
<accession>A0A3L7ASJ3</accession>
<comment type="caution">
    <text evidence="1">The sequence shown here is derived from an EMBL/GenBank/DDBJ whole genome shotgun (WGS) entry which is preliminary data.</text>
</comment>
<dbReference type="Proteomes" id="UP000269438">
    <property type="component" value="Unassembled WGS sequence"/>
</dbReference>
<dbReference type="AlphaFoldDB" id="A0A3L7ASJ3"/>
<sequence>MMTIAPEILSEPVLTITAAIERYAPTQGGIEFQTDIAGKVHDWHSHSVSERIVVLTGALSVSWVHGENGRIGEAEALTGDRVELPAHLIHRSVAGADGCAYLICPEGGVAAATTPHIVDHR</sequence>
<evidence type="ECO:0000313" key="2">
    <source>
        <dbReference type="Proteomes" id="UP000269438"/>
    </source>
</evidence>
<reference evidence="1 2" key="1">
    <citation type="submission" date="2018-10" db="EMBL/GenBank/DDBJ databases">
        <authorList>
            <person name="Li J."/>
        </authorList>
    </citation>
    <scope>NUCLEOTIDE SEQUENCE [LARGE SCALE GENOMIC DNA]</scope>
    <source>
        <strain evidence="1 2">JCM 11654</strain>
    </source>
</reference>